<reference evidence="2 4" key="1">
    <citation type="journal article" date="2009" name="Int. J. Syst. Evol. Microbiol.">
        <title>Janibacter hoylei sp. nov., Bacillus isronensis sp. nov. and Bacillus aryabhattai sp. nov., isolated from cryotubes used for collecting air from the upper atmosphere.</title>
        <authorList>
            <person name="Shivaji S."/>
            <person name="Chaturvedi P."/>
            <person name="Begum Z."/>
            <person name="Pindi P.K."/>
            <person name="Manorama R."/>
            <person name="Padmanaban D.A."/>
            <person name="Shouche Y.S."/>
            <person name="Pawar S."/>
            <person name="Vaishampayan P."/>
            <person name="Dutt C.B."/>
            <person name="Datta G.N."/>
            <person name="Manchanda R.K."/>
            <person name="Rao U.R."/>
            <person name="Bhargava P.M."/>
            <person name="Narlikar J.V."/>
        </authorList>
    </citation>
    <scope>NUCLEOTIDE SEQUENCE [LARGE SCALE GENOMIC DNA]</scope>
    <source>
        <strain evidence="2 4">PVAS-1</strain>
    </source>
</reference>
<dbReference type="Proteomes" id="UP000004474">
    <property type="component" value="Unassembled WGS sequence"/>
</dbReference>
<accession>K1DZY8</accession>
<sequence length="60" mass="6584">MLVLAERRDGIVTSQVFADLAAAERKVWRTRERGLSASLQLVRLVPVVHLDLDGLGGDGR</sequence>
<keyword evidence="4" id="KW-1185">Reference proteome</keyword>
<dbReference type="STRING" id="1210046.B277_03950"/>
<name>K1DZY8_9MICO</name>
<comment type="caution">
    <text evidence="1">The sequence shown here is derived from an EMBL/GenBank/DDBJ whole genome shotgun (WGS) entry which is preliminary data.</text>
</comment>
<dbReference type="PATRIC" id="fig|1210046.3.peg.768"/>
<evidence type="ECO:0000313" key="1">
    <source>
        <dbReference type="EMBL" id="EKA62170.1"/>
    </source>
</evidence>
<dbReference type="EMBL" id="PIPF01000002">
    <property type="protein sequence ID" value="RWU85107.1"/>
    <property type="molecule type" value="Genomic_DNA"/>
</dbReference>
<reference evidence="2" key="3">
    <citation type="submission" date="2017-11" db="EMBL/GenBank/DDBJ databases">
        <authorList>
            <person name="Seuylemezian A."/>
            <person name="Cooper K."/>
            <person name="Vaishampayan P."/>
        </authorList>
    </citation>
    <scope>NUCLEOTIDE SEQUENCE</scope>
    <source>
        <strain evidence="2">PVAS-1</strain>
    </source>
</reference>
<evidence type="ECO:0000313" key="4">
    <source>
        <dbReference type="Proteomes" id="UP000288711"/>
    </source>
</evidence>
<organism evidence="1 3">
    <name type="scientific">Janibacter hoylei PVAS-1</name>
    <dbReference type="NCBI Taxonomy" id="1210046"/>
    <lineage>
        <taxon>Bacteria</taxon>
        <taxon>Bacillati</taxon>
        <taxon>Actinomycetota</taxon>
        <taxon>Actinomycetes</taxon>
        <taxon>Micrococcales</taxon>
        <taxon>Intrasporangiaceae</taxon>
        <taxon>Janibacter</taxon>
    </lineage>
</organism>
<dbReference type="EMBL" id="ALWX01000014">
    <property type="protein sequence ID" value="EKA62170.1"/>
    <property type="molecule type" value="Genomic_DNA"/>
</dbReference>
<gene>
    <name evidence="1" type="ORF">B277_03950</name>
    <name evidence="2" type="ORF">CWN80_02870</name>
</gene>
<protein>
    <submittedName>
        <fullName evidence="1">Uncharacterized protein</fullName>
    </submittedName>
</protein>
<dbReference type="Proteomes" id="UP000288711">
    <property type="component" value="Unassembled WGS sequence"/>
</dbReference>
<proteinExistence type="predicted"/>
<reference evidence="1 3" key="2">
    <citation type="journal article" date="2012" name="J. Bacteriol.">
        <title>Genome Sequence of Janibacter hoylei MTCC8307, Isolated from the Stratospheric Air.</title>
        <authorList>
            <person name="Pawar S.P."/>
            <person name="Dhotre D.P."/>
            <person name="Shetty S.A."/>
            <person name="Chowdhury S.P."/>
            <person name="Chaudhari B.L."/>
            <person name="Shouche Y.S."/>
        </authorList>
    </citation>
    <scope>NUCLEOTIDE SEQUENCE [LARGE SCALE GENOMIC DNA]</scope>
    <source>
        <strain evidence="1 3">PVAS-1</strain>
    </source>
</reference>
<evidence type="ECO:0000313" key="2">
    <source>
        <dbReference type="EMBL" id="RWU85107.1"/>
    </source>
</evidence>
<dbReference type="AlphaFoldDB" id="K1DZY8"/>
<evidence type="ECO:0000313" key="3">
    <source>
        <dbReference type="Proteomes" id="UP000004474"/>
    </source>
</evidence>